<dbReference type="Proteomes" id="UP000284051">
    <property type="component" value="Unassembled WGS sequence"/>
</dbReference>
<evidence type="ECO:0000313" key="8">
    <source>
        <dbReference type="Proteomes" id="UP000284051"/>
    </source>
</evidence>
<dbReference type="EMBL" id="QSHO01000009">
    <property type="protein sequence ID" value="RHC16395.1"/>
    <property type="molecule type" value="Genomic_DNA"/>
</dbReference>
<evidence type="ECO:0000313" key="5">
    <source>
        <dbReference type="EMBL" id="RHN11403.1"/>
    </source>
</evidence>
<evidence type="ECO:0000313" key="7">
    <source>
        <dbReference type="Proteomes" id="UP000283586"/>
    </source>
</evidence>
<accession>A0A3R6K2E8</accession>
<reference evidence="6 7" key="1">
    <citation type="submission" date="2018-08" db="EMBL/GenBank/DDBJ databases">
        <title>A genome reference for cultivated species of the human gut microbiota.</title>
        <authorList>
            <person name="Zou Y."/>
            <person name="Xue W."/>
            <person name="Luo G."/>
        </authorList>
    </citation>
    <scope>NUCLEOTIDE SEQUENCE [LARGE SCALE GENOMIC DNA]</scope>
    <source>
        <strain evidence="5 7">AF31-21AC</strain>
        <strain evidence="4 8">AM22-21LB</strain>
        <strain evidence="3 6">AM37-1AC</strain>
    </source>
</reference>
<dbReference type="AlphaFoldDB" id="A0A3R6K2E8"/>
<dbReference type="Proteomes" id="UP000478483">
    <property type="component" value="Unassembled WGS sequence"/>
</dbReference>
<evidence type="ECO:0000313" key="3">
    <source>
        <dbReference type="EMBL" id="RHC16395.1"/>
    </source>
</evidence>
<dbReference type="Proteomes" id="UP000479531">
    <property type="component" value="Unassembled WGS sequence"/>
</dbReference>
<dbReference type="Proteomes" id="UP000283513">
    <property type="component" value="Unassembled WGS sequence"/>
</dbReference>
<dbReference type="EMBL" id="QRQN01000002">
    <property type="protein sequence ID" value="RHN11403.1"/>
    <property type="molecule type" value="Genomic_DNA"/>
</dbReference>
<dbReference type="Proteomes" id="UP000283586">
    <property type="component" value="Unassembled WGS sequence"/>
</dbReference>
<name>A0A3R6K2E8_9FIRM</name>
<sequence>MHLLIISSASSTLKAMRSVSGTGTLPLQRDLLGIFVQRQVDRYMTGQRGHGNMARKVVSRKYRLSSFGCVNIRKTKAFFNS</sequence>
<evidence type="ECO:0000313" key="10">
    <source>
        <dbReference type="Proteomes" id="UP000479531"/>
    </source>
</evidence>
<evidence type="ECO:0000313" key="2">
    <source>
        <dbReference type="EMBL" id="MVQ46177.1"/>
    </source>
</evidence>
<evidence type="ECO:0000313" key="6">
    <source>
        <dbReference type="Proteomes" id="UP000283513"/>
    </source>
</evidence>
<evidence type="ECO:0000313" key="1">
    <source>
        <dbReference type="EMBL" id="MTR85802.1"/>
    </source>
</evidence>
<protein>
    <submittedName>
        <fullName evidence="4">tRNA(Ile)-lysidine synthase</fullName>
    </submittedName>
</protein>
<comment type="caution">
    <text evidence="4">The sequence shown here is derived from an EMBL/GenBank/DDBJ whole genome shotgun (WGS) entry which is preliminary data.</text>
</comment>
<reference evidence="2 10" key="3">
    <citation type="submission" date="2019-10" db="EMBL/GenBank/DDBJ databases">
        <title>Roseburia spp. ameliorate alcoholic fatty liver via restoration of gut barrier function.</title>
        <authorList>
            <person name="Seo B."/>
            <person name="Ko G."/>
        </authorList>
    </citation>
    <scope>NUCLEOTIDE SEQUENCE [LARGE SCALE GENOMIC DNA]</scope>
    <source>
        <strain evidence="2 10">SNUG30017</strain>
    </source>
</reference>
<reference evidence="1 9" key="2">
    <citation type="journal article" date="2019" name="Nat. Med.">
        <title>A library of human gut bacterial isolates paired with longitudinal multiomics data enables mechanistic microbiome research.</title>
        <authorList>
            <person name="Poyet M."/>
            <person name="Groussin M."/>
            <person name="Gibbons S.M."/>
            <person name="Avila-Pacheco J."/>
            <person name="Jiang X."/>
            <person name="Kearney S.M."/>
            <person name="Perrotta A.R."/>
            <person name="Berdy B."/>
            <person name="Zhao S."/>
            <person name="Lieberman T.D."/>
            <person name="Swanson P.K."/>
            <person name="Smith M."/>
            <person name="Roesemann S."/>
            <person name="Alexander J.E."/>
            <person name="Rich S.A."/>
            <person name="Livny J."/>
            <person name="Vlamakis H."/>
            <person name="Clish C."/>
            <person name="Bullock K."/>
            <person name="Deik A."/>
            <person name="Scott J."/>
            <person name="Pierce K.A."/>
            <person name="Xavier R.J."/>
            <person name="Alm E.J."/>
        </authorList>
    </citation>
    <scope>NUCLEOTIDE SEQUENCE [LARGE SCALE GENOMIC DNA]</scope>
    <source>
        <strain evidence="1 9">BIOML-A1</strain>
    </source>
</reference>
<evidence type="ECO:0000313" key="9">
    <source>
        <dbReference type="Proteomes" id="UP000478483"/>
    </source>
</evidence>
<dbReference type="EMBL" id="WNAJ01000014">
    <property type="protein sequence ID" value="MTR85802.1"/>
    <property type="molecule type" value="Genomic_DNA"/>
</dbReference>
<proteinExistence type="predicted"/>
<organism evidence="4 8">
    <name type="scientific">Roseburia intestinalis</name>
    <dbReference type="NCBI Taxonomy" id="166486"/>
    <lineage>
        <taxon>Bacteria</taxon>
        <taxon>Bacillati</taxon>
        <taxon>Bacillota</taxon>
        <taxon>Clostridia</taxon>
        <taxon>Lachnospirales</taxon>
        <taxon>Lachnospiraceae</taxon>
        <taxon>Roseburia</taxon>
    </lineage>
</organism>
<gene>
    <name evidence="4" type="ORF">DW264_00155</name>
    <name evidence="3" type="ORF">DW856_11445</name>
    <name evidence="5" type="ORF">DWZ31_02010</name>
    <name evidence="2" type="ORF">GCK47_10790</name>
    <name evidence="1" type="ORF">GMD50_12195</name>
</gene>
<dbReference type="EMBL" id="QRID01000001">
    <property type="protein sequence ID" value="RHG30703.1"/>
    <property type="molecule type" value="Genomic_DNA"/>
</dbReference>
<evidence type="ECO:0000313" key="4">
    <source>
        <dbReference type="EMBL" id="RHG30703.1"/>
    </source>
</evidence>
<dbReference type="EMBL" id="WGGT01000012">
    <property type="protein sequence ID" value="MVQ46177.1"/>
    <property type="molecule type" value="Genomic_DNA"/>
</dbReference>